<dbReference type="GeneID" id="301709070"/>
<keyword evidence="3" id="KW-0460">Magnesium</keyword>
<dbReference type="PANTHER" id="PTHR43344:SF13">
    <property type="entry name" value="PHOSPHATASE RV3661-RELATED"/>
    <property type="match status" value="1"/>
</dbReference>
<keyword evidence="1" id="KW-0479">Metal-binding</keyword>
<organism evidence="4 5">
    <name type="scientific">Ferrovum myxofaciens</name>
    <dbReference type="NCBI Taxonomy" id="416213"/>
    <lineage>
        <taxon>Bacteria</taxon>
        <taxon>Pseudomonadati</taxon>
        <taxon>Pseudomonadota</taxon>
        <taxon>Betaproteobacteria</taxon>
        <taxon>Ferrovales</taxon>
        <taxon>Ferrovaceae</taxon>
        <taxon>Ferrovum</taxon>
    </lineage>
</organism>
<protein>
    <submittedName>
        <fullName evidence="4">HAD family hydrolase</fullName>
    </submittedName>
</protein>
<dbReference type="Gene3D" id="3.40.50.1000">
    <property type="entry name" value="HAD superfamily/HAD-like"/>
    <property type="match status" value="1"/>
</dbReference>
<evidence type="ECO:0000256" key="3">
    <source>
        <dbReference type="ARBA" id="ARBA00022842"/>
    </source>
</evidence>
<proteinExistence type="predicted"/>
<dbReference type="EMBL" id="CP071137">
    <property type="protein sequence ID" value="QWY78325.1"/>
    <property type="molecule type" value="Genomic_DNA"/>
</dbReference>
<dbReference type="GO" id="GO:0046872">
    <property type="term" value="F:metal ion binding"/>
    <property type="evidence" value="ECO:0007669"/>
    <property type="project" value="UniProtKB-KW"/>
</dbReference>
<dbReference type="GO" id="GO:0016787">
    <property type="term" value="F:hydrolase activity"/>
    <property type="evidence" value="ECO:0007669"/>
    <property type="project" value="UniProtKB-KW"/>
</dbReference>
<gene>
    <name evidence="4" type="ORF">JZL65_04410</name>
</gene>
<dbReference type="CDD" id="cd02612">
    <property type="entry name" value="HAD_PGPPase"/>
    <property type="match status" value="1"/>
</dbReference>
<dbReference type="NCBIfam" id="TIGR01490">
    <property type="entry name" value="HAD-SF-IB-hyp1"/>
    <property type="match status" value="1"/>
</dbReference>
<dbReference type="SUPFAM" id="SSF56784">
    <property type="entry name" value="HAD-like"/>
    <property type="match status" value="1"/>
</dbReference>
<dbReference type="InterPro" id="IPR006385">
    <property type="entry name" value="HAD_hydro_SerB1"/>
</dbReference>
<reference evidence="4" key="1">
    <citation type="submission" date="2021-02" db="EMBL/GenBank/DDBJ databases">
        <title>Comparative genomics of Ferrovum myxofaciens strains, predominant extremophile bacteria forming large biofilm stalactites in acid mine ecosystems.</title>
        <authorList>
            <person name="Burkartova K."/>
            <person name="Ridl J."/>
            <person name="Pajer P."/>
            <person name="Falteisek L."/>
        </authorList>
    </citation>
    <scope>NUCLEOTIDE SEQUENCE</scope>
    <source>
        <strain evidence="4">MI1III</strain>
    </source>
</reference>
<dbReference type="PANTHER" id="PTHR43344">
    <property type="entry name" value="PHOSPHOSERINE PHOSPHATASE"/>
    <property type="match status" value="1"/>
</dbReference>
<evidence type="ECO:0000256" key="2">
    <source>
        <dbReference type="ARBA" id="ARBA00022801"/>
    </source>
</evidence>
<keyword evidence="2 4" id="KW-0378">Hydrolase</keyword>
<name>A0A9E6MXW8_9PROT</name>
<dbReference type="InterPro" id="IPR036412">
    <property type="entry name" value="HAD-like_sf"/>
</dbReference>
<dbReference type="AlphaFoldDB" id="A0A9E6MXW8"/>
<dbReference type="InterPro" id="IPR050582">
    <property type="entry name" value="HAD-like_SerB"/>
</dbReference>
<dbReference type="Gene3D" id="1.20.1440.100">
    <property type="entry name" value="SG protein - dephosphorylation function"/>
    <property type="match status" value="1"/>
</dbReference>
<evidence type="ECO:0000256" key="1">
    <source>
        <dbReference type="ARBA" id="ARBA00022723"/>
    </source>
</evidence>
<dbReference type="Proteomes" id="UP000683551">
    <property type="component" value="Chromosome"/>
</dbReference>
<dbReference type="Pfam" id="PF12710">
    <property type="entry name" value="HAD"/>
    <property type="match status" value="1"/>
</dbReference>
<evidence type="ECO:0000313" key="5">
    <source>
        <dbReference type="Proteomes" id="UP000683551"/>
    </source>
</evidence>
<dbReference type="InterPro" id="IPR023214">
    <property type="entry name" value="HAD_sf"/>
</dbReference>
<sequence length="232" mass="26343">MEPLTLEPTFMRLALFDLDHTLLSGDSDFEWGQFLAAQGVFDSVHHAAENQAFYDDYKEGKLDIDAFLAFQLEPLARFSRAQLDQWHRCFMTERILPLVSPAALERVRAEKARAQLVAIVTATNRFVTGPIASLFGIEHLIATEPAQNEVGEFTGKVQGIPSFREGKITRVDEWLANLGHRWQDFTETAFYSDSQNDLPLLERASEPVVVNPDPVLSDLAQQRGWPVYYWKS</sequence>
<dbReference type="NCBIfam" id="TIGR01488">
    <property type="entry name" value="HAD-SF-IB"/>
    <property type="match status" value="1"/>
</dbReference>
<dbReference type="RefSeq" id="WP_200874294.1">
    <property type="nucleotide sequence ID" value="NZ_CP053675.1"/>
</dbReference>
<evidence type="ECO:0000313" key="4">
    <source>
        <dbReference type="EMBL" id="QWY78325.1"/>
    </source>
</evidence>
<accession>A0A9E6MXW8</accession>